<protein>
    <recommendedName>
        <fullName evidence="6">C2H2-type domain-containing protein</fullName>
    </recommendedName>
</protein>
<dbReference type="GO" id="GO:0008270">
    <property type="term" value="F:zinc ion binding"/>
    <property type="evidence" value="ECO:0007669"/>
    <property type="project" value="UniProtKB-KW"/>
</dbReference>
<dbReference type="PANTHER" id="PTHR24409">
    <property type="entry name" value="ZINC FINGER PROTEIN 142"/>
    <property type="match status" value="1"/>
</dbReference>
<dbReference type="EMBL" id="CAJVRL010000081">
    <property type="protein sequence ID" value="CAG8957837.1"/>
    <property type="molecule type" value="Genomic_DNA"/>
</dbReference>
<keyword evidence="1" id="KW-0479">Metal-binding</keyword>
<dbReference type="OrthoDB" id="2687452at2759"/>
<evidence type="ECO:0000259" key="6">
    <source>
        <dbReference type="PROSITE" id="PS50157"/>
    </source>
</evidence>
<feature type="domain" description="C2H2-type" evidence="6">
    <location>
        <begin position="154"/>
        <end position="178"/>
    </location>
</feature>
<dbReference type="PROSITE" id="PS50157">
    <property type="entry name" value="ZINC_FINGER_C2H2_2"/>
    <property type="match status" value="1"/>
</dbReference>
<organism evidence="7 8">
    <name type="scientific">Hymenoscyphus fraxineus</name>
    <dbReference type="NCBI Taxonomy" id="746836"/>
    <lineage>
        <taxon>Eukaryota</taxon>
        <taxon>Fungi</taxon>
        <taxon>Dikarya</taxon>
        <taxon>Ascomycota</taxon>
        <taxon>Pezizomycotina</taxon>
        <taxon>Leotiomycetes</taxon>
        <taxon>Helotiales</taxon>
        <taxon>Helotiaceae</taxon>
        <taxon>Hymenoscyphus</taxon>
    </lineage>
</organism>
<sequence>MSEPFDNQAFNLDDWMTFPEDQSFMDLDPSFDSMLPVEGGMDLGGSVTKNSDLVNVDHMNHIQNPVESLTQPPVLVEKERFIQACVSCNEVFEDVSEWASERLLSSHAKKAGHAGYACSVRSCDQVFIHYRERDAHQERPHTLGHGRRSTAAPYDCIQCGESSFSKADLLRHAKKQQHQPYACECGASFSRLDVLNRHLEKFSDEEPKYPCKYCKLHRGPEGFRRHDHLLQHMRNYHNHDIESKNLLKYSFPVCSYPECPEYRDESFTKMSRKEQDQNKPFSSRSAYTKHMREAHNETPYPCDVPGCLRVGRKGYFREKDLIKHRKDEHPESDAYHVIPRLTRTNCLDCGVSLDPSSLQLHVHNSCPNRWNEWTDHCG</sequence>
<dbReference type="GO" id="GO:0005634">
    <property type="term" value="C:nucleus"/>
    <property type="evidence" value="ECO:0007669"/>
    <property type="project" value="TreeGrafter"/>
</dbReference>
<evidence type="ECO:0000256" key="1">
    <source>
        <dbReference type="ARBA" id="ARBA00022723"/>
    </source>
</evidence>
<dbReference type="Proteomes" id="UP000696280">
    <property type="component" value="Unassembled WGS sequence"/>
</dbReference>
<reference evidence="7" key="1">
    <citation type="submission" date="2021-07" db="EMBL/GenBank/DDBJ databases">
        <authorList>
            <person name="Durling M."/>
        </authorList>
    </citation>
    <scope>NUCLEOTIDE SEQUENCE</scope>
</reference>
<keyword evidence="3 5" id="KW-0863">Zinc-finger</keyword>
<evidence type="ECO:0000256" key="2">
    <source>
        <dbReference type="ARBA" id="ARBA00022737"/>
    </source>
</evidence>
<gene>
    <name evidence="7" type="ORF">HYFRA_00000177</name>
</gene>
<comment type="caution">
    <text evidence="7">The sequence shown here is derived from an EMBL/GenBank/DDBJ whole genome shotgun (WGS) entry which is preliminary data.</text>
</comment>
<evidence type="ECO:0000256" key="4">
    <source>
        <dbReference type="ARBA" id="ARBA00022833"/>
    </source>
</evidence>
<evidence type="ECO:0000256" key="3">
    <source>
        <dbReference type="ARBA" id="ARBA00022771"/>
    </source>
</evidence>
<dbReference type="PANTHER" id="PTHR24409:SF295">
    <property type="entry name" value="AZ2-RELATED"/>
    <property type="match status" value="1"/>
</dbReference>
<evidence type="ECO:0000313" key="8">
    <source>
        <dbReference type="Proteomes" id="UP000696280"/>
    </source>
</evidence>
<keyword evidence="4" id="KW-0862">Zinc</keyword>
<keyword evidence="8" id="KW-1185">Reference proteome</keyword>
<dbReference type="GO" id="GO:0000981">
    <property type="term" value="F:DNA-binding transcription factor activity, RNA polymerase II-specific"/>
    <property type="evidence" value="ECO:0007669"/>
    <property type="project" value="TreeGrafter"/>
</dbReference>
<dbReference type="PROSITE" id="PS00028">
    <property type="entry name" value="ZINC_FINGER_C2H2_1"/>
    <property type="match status" value="1"/>
</dbReference>
<dbReference type="InterPro" id="IPR013087">
    <property type="entry name" value="Znf_C2H2_type"/>
</dbReference>
<evidence type="ECO:0000313" key="7">
    <source>
        <dbReference type="EMBL" id="CAG8957837.1"/>
    </source>
</evidence>
<accession>A0A9N9L6D8</accession>
<dbReference type="SMART" id="SM00355">
    <property type="entry name" value="ZnF_C2H2"/>
    <property type="match status" value="5"/>
</dbReference>
<dbReference type="GO" id="GO:0000977">
    <property type="term" value="F:RNA polymerase II transcription regulatory region sequence-specific DNA binding"/>
    <property type="evidence" value="ECO:0007669"/>
    <property type="project" value="TreeGrafter"/>
</dbReference>
<keyword evidence="2" id="KW-0677">Repeat</keyword>
<dbReference type="AlphaFoldDB" id="A0A9N9L6D8"/>
<proteinExistence type="predicted"/>
<evidence type="ECO:0000256" key="5">
    <source>
        <dbReference type="PROSITE-ProRule" id="PRU00042"/>
    </source>
</evidence>
<name>A0A9N9L6D8_9HELO</name>
<dbReference type="Gene3D" id="3.30.160.60">
    <property type="entry name" value="Classic Zinc Finger"/>
    <property type="match status" value="2"/>
</dbReference>